<organism evidence="2 3">
    <name type="scientific">Corynebacterium sanguinis</name>
    <dbReference type="NCBI Taxonomy" id="2594913"/>
    <lineage>
        <taxon>Bacteria</taxon>
        <taxon>Bacillati</taxon>
        <taxon>Actinomycetota</taxon>
        <taxon>Actinomycetes</taxon>
        <taxon>Mycobacteriales</taxon>
        <taxon>Corynebacteriaceae</taxon>
        <taxon>Corynebacterium</taxon>
    </lineage>
</organism>
<feature type="domain" description="DUF1508" evidence="1">
    <location>
        <begin position="10"/>
        <end position="57"/>
    </location>
</feature>
<evidence type="ECO:0000313" key="2">
    <source>
        <dbReference type="EMBL" id="TVS29387.1"/>
    </source>
</evidence>
<dbReference type="Pfam" id="PF07411">
    <property type="entry name" value="DUF1508"/>
    <property type="match status" value="1"/>
</dbReference>
<dbReference type="InterPro" id="IPR010879">
    <property type="entry name" value="DUF1508"/>
</dbReference>
<dbReference type="PANTHER" id="PTHR40606">
    <property type="match status" value="1"/>
</dbReference>
<dbReference type="OrthoDB" id="9802792at2"/>
<sequence>MAGKFEVYEDRSGKFRFRLKAGDGEVVATGEAYNSKATAIKGTAAVQQAAADAEVKDLTA</sequence>
<dbReference type="AlphaFoldDB" id="A0A6C1TY63"/>
<proteinExistence type="predicted"/>
<name>A0A6C1TY63_9CORY</name>
<reference evidence="2 3" key="1">
    <citation type="submission" date="2018-12" db="EMBL/GenBank/DDBJ databases">
        <title>Corynebacterium sanguinis sp. nov., a clinically-associated and environmental corynebacterium.</title>
        <authorList>
            <person name="Gonzales-Siles L."/>
            <person name="Jaen-Luchoro D."/>
            <person name="Cardew S."/>
            <person name="Inganas E."/>
            <person name="Ohlen M."/>
            <person name="Jensie-Markopolous S."/>
            <person name="Pinyeiro-Iglesias B."/>
            <person name="Molin K."/>
            <person name="Skovbjerg S."/>
            <person name="Svensson-Stadler L."/>
            <person name="Funke G."/>
            <person name="Moore E.R.B."/>
        </authorList>
    </citation>
    <scope>NUCLEOTIDE SEQUENCE [LARGE SCALE GENOMIC DNA]</scope>
    <source>
        <strain evidence="2 3">58734</strain>
    </source>
</reference>
<dbReference type="PANTHER" id="PTHR40606:SF1">
    <property type="entry name" value="UPF0339 PROTEIN YEGP"/>
    <property type="match status" value="1"/>
</dbReference>
<dbReference type="Proteomes" id="UP000336646">
    <property type="component" value="Unassembled WGS sequence"/>
</dbReference>
<dbReference type="GeneID" id="74901259"/>
<comment type="caution">
    <text evidence="2">The sequence shown here is derived from an EMBL/GenBank/DDBJ whole genome shotgun (WGS) entry which is preliminary data.</text>
</comment>
<dbReference type="InterPro" id="IPR051141">
    <property type="entry name" value="UPF0339_domain"/>
</dbReference>
<evidence type="ECO:0000259" key="1">
    <source>
        <dbReference type="Pfam" id="PF07411"/>
    </source>
</evidence>
<gene>
    <name evidence="2" type="ORF">EKI59_03535</name>
</gene>
<dbReference type="InterPro" id="IPR036913">
    <property type="entry name" value="YegP-like_sf"/>
</dbReference>
<dbReference type="SUPFAM" id="SSF160113">
    <property type="entry name" value="YegP-like"/>
    <property type="match status" value="1"/>
</dbReference>
<dbReference type="RefSeq" id="WP_144317455.1">
    <property type="nucleotide sequence ID" value="NZ_CP038157.1"/>
</dbReference>
<dbReference type="EMBL" id="RXIR01000005">
    <property type="protein sequence ID" value="TVS29387.1"/>
    <property type="molecule type" value="Genomic_DNA"/>
</dbReference>
<accession>A0A6C1TY63</accession>
<evidence type="ECO:0000313" key="3">
    <source>
        <dbReference type="Proteomes" id="UP000336646"/>
    </source>
</evidence>
<dbReference type="Gene3D" id="2.30.29.80">
    <property type="match status" value="1"/>
</dbReference>
<protein>
    <submittedName>
        <fullName evidence="2">DUF1508 domain-containing protein</fullName>
    </submittedName>
</protein>